<organism evidence="1 2">
    <name type="scientific">Camellia lanceoleosa</name>
    <dbReference type="NCBI Taxonomy" id="1840588"/>
    <lineage>
        <taxon>Eukaryota</taxon>
        <taxon>Viridiplantae</taxon>
        <taxon>Streptophyta</taxon>
        <taxon>Embryophyta</taxon>
        <taxon>Tracheophyta</taxon>
        <taxon>Spermatophyta</taxon>
        <taxon>Magnoliopsida</taxon>
        <taxon>eudicotyledons</taxon>
        <taxon>Gunneridae</taxon>
        <taxon>Pentapetalae</taxon>
        <taxon>asterids</taxon>
        <taxon>Ericales</taxon>
        <taxon>Theaceae</taxon>
        <taxon>Camellia</taxon>
    </lineage>
</organism>
<dbReference type="EMBL" id="CM045760">
    <property type="protein sequence ID" value="KAI8027855.1"/>
    <property type="molecule type" value="Genomic_DNA"/>
</dbReference>
<protein>
    <submittedName>
        <fullName evidence="1">Disease resistance protein</fullName>
    </submittedName>
</protein>
<dbReference type="Proteomes" id="UP001060215">
    <property type="component" value="Chromosome 3"/>
</dbReference>
<sequence>MNPITAVSTVVSAAAAVVQAVSQAKTVFWGSHLSKLVLTDNAEDNARIINDAFAVLLSHVKDSNKMESSETCKEWISQVKDFAAEYDKRSKESSFWSPSSSDYIEQRRNMLEKIKKLMQKKYEMMVDSSPERVVKSSRVPDISRFRTLQEPLEQTLVLLEHDKIKSICIHGTVGIGKTTIMRNLNNHEQVAKKFDIVIWLKVSKEESEENLSREHLQQDIVQRLKLNIGDTSNAREVAKKISMELEHKRYLLLLDDVKDCLDLSEIGIPESNNCSKIVLTTRVLDDCSEMVDREIKVKCLSRVEAWQMFQDVLRQTELIEDKKTKQIAEQLCKDCGGLPLVIEKVANTFKWKAKDDLWVDGLNSWRGWVKRECQGIRELYELLKQFCYDNLDDDQCKNCFLYGALYPEDTDINKNDLLECWEANNLLFDGNSATNGNSILDYLHKLSILEEGKSMDHVKMDKFIRQVAVYVTEDYPEHRHLVKASKALKQSPDVKFWGEMNRISLGDNKLDQLPDSPDCPTLSTLFLQKNLCLERIPDLFFKNMKKLGVLDLSHTGLILLPPSISSLDSLKILYLVDCKNLRNLPSDIDGLKQLETLDIRGNAFNNIPLQIEKLSCLRRLRVSFTKSGNESVHLNYDIISKLPKLEELIIDVNSVEELPNEMVDNIIKEVATLQQFKSLKICLSKKVAVVLEVKSSRSLHICSPETAFALYLTTNSSWRDAISAFEFYIGCQNSEVSQFPKFLKYDKYIKYCNGASSSFPFPEALAKADALELVNHKDIKQLSDFGVASMNMVQGCLIERCDAIETIVGDSAVLPKVEHLFLKNLPKLESIWKGPGLTKLTTLVLISCQMLVKIFPAGVIQQLHEVQYLKIDKCQKIEEIIAESDAVRNLNVLPKLKELILLDMPKLRSVCAIESLEWGSLEKIEILKCPILLKLPFNKDNAAKLETIEAEQEWWEKLQWQNDEVKERLQKLCTLSS</sequence>
<evidence type="ECO:0000313" key="1">
    <source>
        <dbReference type="EMBL" id="KAI8027855.1"/>
    </source>
</evidence>
<name>A0ACC0ISF1_9ERIC</name>
<gene>
    <name evidence="1" type="ORF">LOK49_LG02G02605</name>
</gene>
<accession>A0ACC0ISF1</accession>
<reference evidence="1 2" key="1">
    <citation type="journal article" date="2022" name="Plant J.">
        <title>Chromosome-level genome of Camellia lanceoleosa provides a valuable resource for understanding genome evolution and self-incompatibility.</title>
        <authorList>
            <person name="Gong W."/>
            <person name="Xiao S."/>
            <person name="Wang L."/>
            <person name="Liao Z."/>
            <person name="Chang Y."/>
            <person name="Mo W."/>
            <person name="Hu G."/>
            <person name="Li W."/>
            <person name="Zhao G."/>
            <person name="Zhu H."/>
            <person name="Hu X."/>
            <person name="Ji K."/>
            <person name="Xiang X."/>
            <person name="Song Q."/>
            <person name="Yuan D."/>
            <person name="Jin S."/>
            <person name="Zhang L."/>
        </authorList>
    </citation>
    <scope>NUCLEOTIDE SEQUENCE [LARGE SCALE GENOMIC DNA]</scope>
    <source>
        <strain evidence="1">SQ_2022a</strain>
    </source>
</reference>
<keyword evidence="2" id="KW-1185">Reference proteome</keyword>
<comment type="caution">
    <text evidence="1">The sequence shown here is derived from an EMBL/GenBank/DDBJ whole genome shotgun (WGS) entry which is preliminary data.</text>
</comment>
<evidence type="ECO:0000313" key="2">
    <source>
        <dbReference type="Proteomes" id="UP001060215"/>
    </source>
</evidence>
<proteinExistence type="predicted"/>